<sequence>MIKKLTLTSLTALSLLLVTAQAEGGMKCAAGKCGAGMMQKGKMGGNKMAMKKKMMKKKMMRRKMNSPFLIKHGLPHLTKSVMQNWDNPAFALTAEQKTKLTAVRKETMGTVLKVKPEVIALRKEIVQASMSGAKAADLKAKVDKLASLEAEATMVHLNCIEKTKDILSKDQLLFLLANKNKHHGGKGNMMKKGMGQGKGMKMKCGSGMKQGTVKIETH</sequence>
<dbReference type="AlphaFoldDB" id="A0A1W1BY42"/>
<accession>A0A1W1BY42</accession>
<feature type="compositionally biased region" description="Low complexity" evidence="1">
    <location>
        <begin position="202"/>
        <end position="211"/>
    </location>
</feature>
<organism evidence="2">
    <name type="scientific">hydrothermal vent metagenome</name>
    <dbReference type="NCBI Taxonomy" id="652676"/>
    <lineage>
        <taxon>unclassified sequences</taxon>
        <taxon>metagenomes</taxon>
        <taxon>ecological metagenomes</taxon>
    </lineage>
</organism>
<feature type="region of interest" description="Disordered" evidence="1">
    <location>
        <begin position="184"/>
        <end position="218"/>
    </location>
</feature>
<dbReference type="EMBL" id="FPHL01000017">
    <property type="protein sequence ID" value="SFV58423.1"/>
    <property type="molecule type" value="Genomic_DNA"/>
</dbReference>
<gene>
    <name evidence="2" type="ORF">MNB_SV-10-968</name>
</gene>
<dbReference type="Gene3D" id="1.20.120.1490">
    <property type="match status" value="1"/>
</dbReference>
<proteinExistence type="predicted"/>
<protein>
    <submittedName>
        <fullName evidence="2">Uncharacterized protein</fullName>
    </submittedName>
</protein>
<reference evidence="2" key="1">
    <citation type="submission" date="2016-10" db="EMBL/GenBank/DDBJ databases">
        <authorList>
            <person name="de Groot N.N."/>
        </authorList>
    </citation>
    <scope>NUCLEOTIDE SEQUENCE</scope>
</reference>
<name>A0A1W1BY42_9ZZZZ</name>
<evidence type="ECO:0000313" key="2">
    <source>
        <dbReference type="EMBL" id="SFV58423.1"/>
    </source>
</evidence>
<evidence type="ECO:0000256" key="1">
    <source>
        <dbReference type="SAM" id="MobiDB-lite"/>
    </source>
</evidence>